<dbReference type="RefSeq" id="WP_408904770.1">
    <property type="nucleotide sequence ID" value="NZ_JAROCE010000001.1"/>
</dbReference>
<name>A0ABW9GCB2_9MICO</name>
<evidence type="ECO:0000256" key="1">
    <source>
        <dbReference type="SAM" id="MobiDB-lite"/>
    </source>
</evidence>
<feature type="region of interest" description="Disordered" evidence="1">
    <location>
        <begin position="23"/>
        <end position="59"/>
    </location>
</feature>
<sequence>MFADRLERERRHLLQLVYVAARSGQQQPLDREDALSMSDREELPVTAHPRVQEADADLE</sequence>
<evidence type="ECO:0000313" key="2">
    <source>
        <dbReference type="EMBL" id="MFM2719084.1"/>
    </source>
</evidence>
<gene>
    <name evidence="2" type="ORF">P5G46_00975</name>
</gene>
<accession>A0ABW9GCB2</accession>
<protein>
    <submittedName>
        <fullName evidence="2">Uncharacterized protein</fullName>
    </submittedName>
</protein>
<dbReference type="Proteomes" id="UP001630303">
    <property type="component" value="Unassembled WGS sequence"/>
</dbReference>
<reference evidence="2 3" key="1">
    <citation type="submission" date="2023-03" db="EMBL/GenBank/DDBJ databases">
        <title>MT1 and MT2 Draft Genomes of Novel Species.</title>
        <authorList>
            <person name="Venkateswaran K."/>
        </authorList>
    </citation>
    <scope>NUCLEOTIDE SEQUENCE [LARGE SCALE GENOMIC DNA]</scope>
    <source>
        <strain evidence="2 3">IF8SW-P5</strain>
    </source>
</reference>
<dbReference type="EMBL" id="JAROCE010000001">
    <property type="protein sequence ID" value="MFM2719084.1"/>
    <property type="molecule type" value="Genomic_DNA"/>
</dbReference>
<proteinExistence type="predicted"/>
<evidence type="ECO:0000313" key="3">
    <source>
        <dbReference type="Proteomes" id="UP001630303"/>
    </source>
</evidence>
<feature type="compositionally biased region" description="Basic and acidic residues" evidence="1">
    <location>
        <begin position="29"/>
        <end position="43"/>
    </location>
</feature>
<keyword evidence="3" id="KW-1185">Reference proteome</keyword>
<organism evidence="2 3">
    <name type="scientific">Microbacterium mcarthurae</name>
    <dbReference type="NCBI Taxonomy" id="3035918"/>
    <lineage>
        <taxon>Bacteria</taxon>
        <taxon>Bacillati</taxon>
        <taxon>Actinomycetota</taxon>
        <taxon>Actinomycetes</taxon>
        <taxon>Micrococcales</taxon>
        <taxon>Microbacteriaceae</taxon>
        <taxon>Microbacterium</taxon>
    </lineage>
</organism>
<comment type="caution">
    <text evidence="2">The sequence shown here is derived from an EMBL/GenBank/DDBJ whole genome shotgun (WGS) entry which is preliminary data.</text>
</comment>